<comment type="caution">
    <text evidence="2">The sequence shown here is derived from an EMBL/GenBank/DDBJ whole genome shotgun (WGS) entry which is preliminary data.</text>
</comment>
<dbReference type="OrthoDB" id="3071324at2759"/>
<keyword evidence="3" id="KW-1185">Reference proteome</keyword>
<dbReference type="PROSITE" id="PS50181">
    <property type="entry name" value="FBOX"/>
    <property type="match status" value="1"/>
</dbReference>
<proteinExistence type="predicted"/>
<dbReference type="Proteomes" id="UP000724874">
    <property type="component" value="Unassembled WGS sequence"/>
</dbReference>
<evidence type="ECO:0000313" key="3">
    <source>
        <dbReference type="Proteomes" id="UP000724874"/>
    </source>
</evidence>
<organism evidence="2 3">
    <name type="scientific">Gymnopilus junonius</name>
    <name type="common">Spectacular rustgill mushroom</name>
    <name type="synonym">Gymnopilus spectabilis subsp. junonius</name>
    <dbReference type="NCBI Taxonomy" id="109634"/>
    <lineage>
        <taxon>Eukaryota</taxon>
        <taxon>Fungi</taxon>
        <taxon>Dikarya</taxon>
        <taxon>Basidiomycota</taxon>
        <taxon>Agaricomycotina</taxon>
        <taxon>Agaricomycetes</taxon>
        <taxon>Agaricomycetidae</taxon>
        <taxon>Agaricales</taxon>
        <taxon>Agaricineae</taxon>
        <taxon>Hymenogastraceae</taxon>
        <taxon>Gymnopilus</taxon>
    </lineage>
</organism>
<reference evidence="2" key="1">
    <citation type="submission" date="2020-11" db="EMBL/GenBank/DDBJ databases">
        <authorList>
            <consortium name="DOE Joint Genome Institute"/>
            <person name="Ahrendt S."/>
            <person name="Riley R."/>
            <person name="Andreopoulos W."/>
            <person name="LaButti K."/>
            <person name="Pangilinan J."/>
            <person name="Ruiz-duenas F.J."/>
            <person name="Barrasa J.M."/>
            <person name="Sanchez-Garcia M."/>
            <person name="Camarero S."/>
            <person name="Miyauchi S."/>
            <person name="Serrano A."/>
            <person name="Linde D."/>
            <person name="Babiker R."/>
            <person name="Drula E."/>
            <person name="Ayuso-Fernandez I."/>
            <person name="Pacheco R."/>
            <person name="Padilla G."/>
            <person name="Ferreira P."/>
            <person name="Barriuso J."/>
            <person name="Kellner H."/>
            <person name="Castanera R."/>
            <person name="Alfaro M."/>
            <person name="Ramirez L."/>
            <person name="Pisabarro A.G."/>
            <person name="Kuo A."/>
            <person name="Tritt A."/>
            <person name="Lipzen A."/>
            <person name="He G."/>
            <person name="Yan M."/>
            <person name="Ng V."/>
            <person name="Cullen D."/>
            <person name="Martin F."/>
            <person name="Rosso M.-N."/>
            <person name="Henrissat B."/>
            <person name="Hibbett D."/>
            <person name="Martinez A.T."/>
            <person name="Grigoriev I.V."/>
        </authorList>
    </citation>
    <scope>NUCLEOTIDE SEQUENCE</scope>
    <source>
        <strain evidence="2">AH 44721</strain>
    </source>
</reference>
<dbReference type="InterPro" id="IPR036047">
    <property type="entry name" value="F-box-like_dom_sf"/>
</dbReference>
<dbReference type="InterPro" id="IPR001810">
    <property type="entry name" value="F-box_dom"/>
</dbReference>
<sequence>MRETISYSFPVAWVSLLTGHLPAELLFSIFDHLAYKDLINVAQLCRRLNLMALPIVLDRAGFPEPEKIYAVKLGRRAHYDELTLLALNFSLSTLGEFSCVLSDRRFWDDLESPASQISDFTRNIHRVVRLISRLSSIRSVTLAIASWGSPWLIRPDVAKLFTDAVLDMVKASIQKSCTAFKILHCHSDTNSRYTPYKFKLINGNQVKNLGRSLAKHIFPSVAGKYLQGDGLKSTHAECSSSTYFHSNEE</sequence>
<dbReference type="SUPFAM" id="SSF81383">
    <property type="entry name" value="F-box domain"/>
    <property type="match status" value="1"/>
</dbReference>
<dbReference type="AlphaFoldDB" id="A0A9P5TEG3"/>
<evidence type="ECO:0000259" key="1">
    <source>
        <dbReference type="PROSITE" id="PS50181"/>
    </source>
</evidence>
<dbReference type="EMBL" id="JADNYJ010000483">
    <property type="protein sequence ID" value="KAF8869189.1"/>
    <property type="molecule type" value="Genomic_DNA"/>
</dbReference>
<protein>
    <recommendedName>
        <fullName evidence="1">F-box domain-containing protein</fullName>
    </recommendedName>
</protein>
<evidence type="ECO:0000313" key="2">
    <source>
        <dbReference type="EMBL" id="KAF8869189.1"/>
    </source>
</evidence>
<accession>A0A9P5TEG3</accession>
<dbReference type="Pfam" id="PF12937">
    <property type="entry name" value="F-box-like"/>
    <property type="match status" value="1"/>
</dbReference>
<gene>
    <name evidence="2" type="ORF">CPB84DRAFT_1045385</name>
</gene>
<dbReference type="Gene3D" id="1.20.1280.50">
    <property type="match status" value="1"/>
</dbReference>
<name>A0A9P5TEG3_GYMJU</name>
<feature type="domain" description="F-box" evidence="1">
    <location>
        <begin position="15"/>
        <end position="49"/>
    </location>
</feature>